<dbReference type="Proteomes" id="UP000298030">
    <property type="component" value="Unassembled WGS sequence"/>
</dbReference>
<protein>
    <submittedName>
        <fullName evidence="1">Uncharacterized protein</fullName>
    </submittedName>
</protein>
<evidence type="ECO:0000313" key="1">
    <source>
        <dbReference type="EMBL" id="TEB24926.1"/>
    </source>
</evidence>
<comment type="caution">
    <text evidence="1">The sequence shown here is derived from an EMBL/GenBank/DDBJ whole genome shotgun (WGS) entry which is preliminary data.</text>
</comment>
<evidence type="ECO:0000313" key="2">
    <source>
        <dbReference type="Proteomes" id="UP000298030"/>
    </source>
</evidence>
<sequence length="201" mass="22269">MNRDYTAIANRTLVTSGAGGYHGGTRGTAQNVPLLEGQKFEADALRVWHLCHPYWRTMNQDRTTIVIEIPATRGAGIYYSSTWGAVQNAPLLDKADALQGRAPSGMVGEVGQRKGRYLPSLRSKLQWSMTTASRNQILNQYLPLDAYSPSSKPFLAMPKLLILCLSDRRSRTCVPLKVTGLADGFGFFVPHLNIMKLMGRR</sequence>
<dbReference type="EMBL" id="QPFP01000061">
    <property type="protein sequence ID" value="TEB24926.1"/>
    <property type="molecule type" value="Genomic_DNA"/>
</dbReference>
<keyword evidence="2" id="KW-1185">Reference proteome</keyword>
<proteinExistence type="predicted"/>
<accession>A0A4Y7SSS9</accession>
<reference evidence="1 2" key="1">
    <citation type="journal article" date="2019" name="Nat. Ecol. Evol.">
        <title>Megaphylogeny resolves global patterns of mushroom evolution.</title>
        <authorList>
            <person name="Varga T."/>
            <person name="Krizsan K."/>
            <person name="Foldi C."/>
            <person name="Dima B."/>
            <person name="Sanchez-Garcia M."/>
            <person name="Sanchez-Ramirez S."/>
            <person name="Szollosi G.J."/>
            <person name="Szarkandi J.G."/>
            <person name="Papp V."/>
            <person name="Albert L."/>
            <person name="Andreopoulos W."/>
            <person name="Angelini C."/>
            <person name="Antonin V."/>
            <person name="Barry K.W."/>
            <person name="Bougher N.L."/>
            <person name="Buchanan P."/>
            <person name="Buyck B."/>
            <person name="Bense V."/>
            <person name="Catcheside P."/>
            <person name="Chovatia M."/>
            <person name="Cooper J."/>
            <person name="Damon W."/>
            <person name="Desjardin D."/>
            <person name="Finy P."/>
            <person name="Geml J."/>
            <person name="Haridas S."/>
            <person name="Hughes K."/>
            <person name="Justo A."/>
            <person name="Karasinski D."/>
            <person name="Kautmanova I."/>
            <person name="Kiss B."/>
            <person name="Kocsube S."/>
            <person name="Kotiranta H."/>
            <person name="LaButti K.M."/>
            <person name="Lechner B.E."/>
            <person name="Liimatainen K."/>
            <person name="Lipzen A."/>
            <person name="Lukacs Z."/>
            <person name="Mihaltcheva S."/>
            <person name="Morgado L.N."/>
            <person name="Niskanen T."/>
            <person name="Noordeloos M.E."/>
            <person name="Ohm R.A."/>
            <person name="Ortiz-Santana B."/>
            <person name="Ovrebo C."/>
            <person name="Racz N."/>
            <person name="Riley R."/>
            <person name="Savchenko A."/>
            <person name="Shiryaev A."/>
            <person name="Soop K."/>
            <person name="Spirin V."/>
            <person name="Szebenyi C."/>
            <person name="Tomsovsky M."/>
            <person name="Tulloss R.E."/>
            <person name="Uehling J."/>
            <person name="Grigoriev I.V."/>
            <person name="Vagvolgyi C."/>
            <person name="Papp T."/>
            <person name="Martin F.M."/>
            <person name="Miettinen O."/>
            <person name="Hibbett D.S."/>
            <person name="Nagy L.G."/>
        </authorList>
    </citation>
    <scope>NUCLEOTIDE SEQUENCE [LARGE SCALE GENOMIC DNA]</scope>
    <source>
        <strain evidence="1 2">FP101781</strain>
    </source>
</reference>
<gene>
    <name evidence="1" type="ORF">FA13DRAFT_1905107</name>
</gene>
<name>A0A4Y7SSS9_COPMI</name>
<organism evidence="1 2">
    <name type="scientific">Coprinellus micaceus</name>
    <name type="common">Glistening ink-cap mushroom</name>
    <name type="synonym">Coprinus micaceus</name>
    <dbReference type="NCBI Taxonomy" id="71717"/>
    <lineage>
        <taxon>Eukaryota</taxon>
        <taxon>Fungi</taxon>
        <taxon>Dikarya</taxon>
        <taxon>Basidiomycota</taxon>
        <taxon>Agaricomycotina</taxon>
        <taxon>Agaricomycetes</taxon>
        <taxon>Agaricomycetidae</taxon>
        <taxon>Agaricales</taxon>
        <taxon>Agaricineae</taxon>
        <taxon>Psathyrellaceae</taxon>
        <taxon>Coprinellus</taxon>
    </lineage>
</organism>
<dbReference type="AlphaFoldDB" id="A0A4Y7SSS9"/>